<dbReference type="OrthoDB" id="3257095at2759"/>
<gene>
    <name evidence="8" type="ORF">EMPG_13606</name>
</gene>
<dbReference type="Pfam" id="PF13520">
    <property type="entry name" value="AA_permease_2"/>
    <property type="match status" value="1"/>
</dbReference>
<name>A0A0H1BJ91_9EURO</name>
<evidence type="ECO:0008006" key="10">
    <source>
        <dbReference type="Google" id="ProtNLM"/>
    </source>
</evidence>
<reference evidence="9" key="1">
    <citation type="journal article" date="2015" name="PLoS Genet.">
        <title>The dynamic genome and transcriptome of the human fungal pathogen Blastomyces and close relative Emmonsia.</title>
        <authorList>
            <person name="Munoz J.F."/>
            <person name="Gauthier G.M."/>
            <person name="Desjardins C.A."/>
            <person name="Gallo J.E."/>
            <person name="Holder J."/>
            <person name="Sullivan T.D."/>
            <person name="Marty A.J."/>
            <person name="Carmen J.C."/>
            <person name="Chen Z."/>
            <person name="Ding L."/>
            <person name="Gujja S."/>
            <person name="Magrini V."/>
            <person name="Misas E."/>
            <person name="Mitreva M."/>
            <person name="Priest M."/>
            <person name="Saif S."/>
            <person name="Whiston E.A."/>
            <person name="Young S."/>
            <person name="Zeng Q."/>
            <person name="Goldman W.E."/>
            <person name="Mardis E.R."/>
            <person name="Taylor J.W."/>
            <person name="McEwen J.G."/>
            <person name="Clay O.K."/>
            <person name="Klein B.S."/>
            <person name="Cuomo C.A."/>
        </authorList>
    </citation>
    <scope>NUCLEOTIDE SEQUENCE [LARGE SCALE GENOMIC DNA]</scope>
    <source>
        <strain evidence="9">UAMH 139</strain>
    </source>
</reference>
<dbReference type="PANTHER" id="PTHR45649">
    <property type="entry name" value="AMINO-ACID PERMEASE BAT1"/>
    <property type="match status" value="1"/>
</dbReference>
<feature type="transmembrane region" description="Helical" evidence="6">
    <location>
        <begin position="60"/>
        <end position="85"/>
    </location>
</feature>
<evidence type="ECO:0000256" key="5">
    <source>
        <dbReference type="ARBA" id="ARBA00023136"/>
    </source>
</evidence>
<dbReference type="PANTHER" id="PTHR45649:SF7">
    <property type="entry name" value="CHOLINE TRANSPORT PROTEIN"/>
    <property type="match status" value="1"/>
</dbReference>
<protein>
    <recommendedName>
        <fullName evidence="10">Amino acid permease/ SLC12A domain-containing protein</fullName>
    </recommendedName>
</protein>
<keyword evidence="9" id="KW-1185">Reference proteome</keyword>
<keyword evidence="4 6" id="KW-1133">Transmembrane helix</keyword>
<sequence>MAHAFSCFIVSVLGLLYLGSSTAFNSMVTACIVLLYISYAIPIIALLIRGRDNIKHGPFWLGKIGLCANIVVLLWTLFTVIMYSFPSVYPVKTSNMNYVSAVYFVVVVIIVADWYLRGRREYRGQDERHEEVEHIMNRRTSVVR</sequence>
<dbReference type="Gene3D" id="1.20.1740.10">
    <property type="entry name" value="Amino acid/polyamine transporter I"/>
    <property type="match status" value="1"/>
</dbReference>
<evidence type="ECO:0000256" key="7">
    <source>
        <dbReference type="SAM" id="SignalP"/>
    </source>
</evidence>
<evidence type="ECO:0000256" key="2">
    <source>
        <dbReference type="ARBA" id="ARBA00022448"/>
    </source>
</evidence>
<proteinExistence type="predicted"/>
<feature type="transmembrane region" description="Helical" evidence="6">
    <location>
        <begin position="24"/>
        <end position="48"/>
    </location>
</feature>
<keyword evidence="2" id="KW-0813">Transport</keyword>
<dbReference type="GO" id="GO:0016020">
    <property type="term" value="C:membrane"/>
    <property type="evidence" value="ECO:0007669"/>
    <property type="project" value="UniProtKB-SubCell"/>
</dbReference>
<dbReference type="STRING" id="2060906.A0A0H1BJ91"/>
<dbReference type="GO" id="GO:0022857">
    <property type="term" value="F:transmembrane transporter activity"/>
    <property type="evidence" value="ECO:0007669"/>
    <property type="project" value="InterPro"/>
</dbReference>
<evidence type="ECO:0000313" key="8">
    <source>
        <dbReference type="EMBL" id="KLJ11107.1"/>
    </source>
</evidence>
<accession>A0A0H1BJ91</accession>
<evidence type="ECO:0000256" key="3">
    <source>
        <dbReference type="ARBA" id="ARBA00022692"/>
    </source>
</evidence>
<dbReference type="AlphaFoldDB" id="A0A0H1BJ91"/>
<keyword evidence="5 6" id="KW-0472">Membrane</keyword>
<keyword evidence="3 6" id="KW-0812">Transmembrane</keyword>
<dbReference type="Proteomes" id="UP000053573">
    <property type="component" value="Unassembled WGS sequence"/>
</dbReference>
<evidence type="ECO:0000256" key="6">
    <source>
        <dbReference type="SAM" id="Phobius"/>
    </source>
</evidence>
<organism evidence="8 9">
    <name type="scientific">Blastomyces silverae</name>
    <dbReference type="NCBI Taxonomy" id="2060906"/>
    <lineage>
        <taxon>Eukaryota</taxon>
        <taxon>Fungi</taxon>
        <taxon>Dikarya</taxon>
        <taxon>Ascomycota</taxon>
        <taxon>Pezizomycotina</taxon>
        <taxon>Eurotiomycetes</taxon>
        <taxon>Eurotiomycetidae</taxon>
        <taxon>Onygenales</taxon>
        <taxon>Ajellomycetaceae</taxon>
        <taxon>Blastomyces</taxon>
    </lineage>
</organism>
<dbReference type="InterPro" id="IPR002293">
    <property type="entry name" value="AA/rel_permease1"/>
</dbReference>
<evidence type="ECO:0000313" key="9">
    <source>
        <dbReference type="Proteomes" id="UP000053573"/>
    </source>
</evidence>
<keyword evidence="7" id="KW-0732">Signal</keyword>
<feature type="chain" id="PRO_5044280453" description="Amino acid permease/ SLC12A domain-containing protein" evidence="7">
    <location>
        <begin position="24"/>
        <end position="144"/>
    </location>
</feature>
<feature type="signal peptide" evidence="7">
    <location>
        <begin position="1"/>
        <end position="23"/>
    </location>
</feature>
<comment type="caution">
    <text evidence="8">The sequence shown here is derived from an EMBL/GenBank/DDBJ whole genome shotgun (WGS) entry which is preliminary data.</text>
</comment>
<evidence type="ECO:0000256" key="4">
    <source>
        <dbReference type="ARBA" id="ARBA00022989"/>
    </source>
</evidence>
<dbReference type="EMBL" id="LDEV01001751">
    <property type="protein sequence ID" value="KLJ11107.1"/>
    <property type="molecule type" value="Genomic_DNA"/>
</dbReference>
<evidence type="ECO:0000256" key="1">
    <source>
        <dbReference type="ARBA" id="ARBA00004141"/>
    </source>
</evidence>
<comment type="subcellular location">
    <subcellularLocation>
        <location evidence="1">Membrane</location>
        <topology evidence="1">Multi-pass membrane protein</topology>
    </subcellularLocation>
</comment>
<feature type="transmembrane region" description="Helical" evidence="6">
    <location>
        <begin position="97"/>
        <end position="116"/>
    </location>
</feature>